<dbReference type="PROSITE" id="PS51318">
    <property type="entry name" value="TAT"/>
    <property type="match status" value="1"/>
</dbReference>
<evidence type="ECO:0000313" key="2">
    <source>
        <dbReference type="EMBL" id="GGL91371.1"/>
    </source>
</evidence>
<evidence type="ECO:0008006" key="4">
    <source>
        <dbReference type="Google" id="ProtNLM"/>
    </source>
</evidence>
<evidence type="ECO:0000256" key="1">
    <source>
        <dbReference type="SAM" id="SignalP"/>
    </source>
</evidence>
<feature type="chain" id="PRO_5039357473" description="Tyrosinase" evidence="1">
    <location>
        <begin position="26"/>
        <end position="131"/>
    </location>
</feature>
<reference evidence="2" key="1">
    <citation type="journal article" date="2014" name="Int. J. Syst. Evol. Microbiol.">
        <title>Complete genome sequence of Corynebacterium casei LMG S-19264T (=DSM 44701T), isolated from a smear-ripened cheese.</title>
        <authorList>
            <consortium name="US DOE Joint Genome Institute (JGI-PGF)"/>
            <person name="Walter F."/>
            <person name="Albersmeier A."/>
            <person name="Kalinowski J."/>
            <person name="Ruckert C."/>
        </authorList>
    </citation>
    <scope>NUCLEOTIDE SEQUENCE</scope>
    <source>
        <strain evidence="2">CGMCC 4.7308</strain>
    </source>
</reference>
<dbReference type="AlphaFoldDB" id="A0A917WD26"/>
<gene>
    <name evidence="2" type="ORF">GCM10011594_08910</name>
</gene>
<comment type="caution">
    <text evidence="2">The sequence shown here is derived from an EMBL/GenBank/DDBJ whole genome shotgun (WGS) entry which is preliminary data.</text>
</comment>
<organism evidence="2 3">
    <name type="scientific">Nakamurella endophytica</name>
    <dbReference type="NCBI Taxonomy" id="1748367"/>
    <lineage>
        <taxon>Bacteria</taxon>
        <taxon>Bacillati</taxon>
        <taxon>Actinomycetota</taxon>
        <taxon>Actinomycetes</taxon>
        <taxon>Nakamurellales</taxon>
        <taxon>Nakamurellaceae</taxon>
        <taxon>Nakamurella</taxon>
    </lineage>
</organism>
<name>A0A917WD26_9ACTN</name>
<keyword evidence="1" id="KW-0732">Signal</keyword>
<keyword evidence="3" id="KW-1185">Reference proteome</keyword>
<reference evidence="2" key="2">
    <citation type="submission" date="2020-09" db="EMBL/GenBank/DDBJ databases">
        <authorList>
            <person name="Sun Q."/>
            <person name="Zhou Y."/>
        </authorList>
    </citation>
    <scope>NUCLEOTIDE SEQUENCE</scope>
    <source>
        <strain evidence="2">CGMCC 4.7308</strain>
    </source>
</reference>
<evidence type="ECO:0000313" key="3">
    <source>
        <dbReference type="Proteomes" id="UP000655208"/>
    </source>
</evidence>
<dbReference type="RefSeq" id="WP_188940321.1">
    <property type="nucleotide sequence ID" value="NZ_BMNA01000002.1"/>
</dbReference>
<dbReference type="Proteomes" id="UP000655208">
    <property type="component" value="Unassembled WGS sequence"/>
</dbReference>
<feature type="signal peptide" evidence="1">
    <location>
        <begin position="1"/>
        <end position="25"/>
    </location>
</feature>
<accession>A0A917WD26</accession>
<proteinExistence type="predicted"/>
<dbReference type="InterPro" id="IPR006311">
    <property type="entry name" value="TAT_signal"/>
</dbReference>
<sequence>MTVSRRGIILGSVAGAAGTAAAVLAVGRAGATAPAPAAAGPAVAAPAVAGGGGKGDAQRHTFDYRGHRVEVTDPAGTTGMAMAMVGDRMVHVEKMGPRSFHTHLLPFTAYEDTPTLIRDVIDAARQQLFVL</sequence>
<protein>
    <recommendedName>
        <fullName evidence="4">Tyrosinase</fullName>
    </recommendedName>
</protein>
<dbReference type="EMBL" id="BMNA01000002">
    <property type="protein sequence ID" value="GGL91371.1"/>
    <property type="molecule type" value="Genomic_DNA"/>
</dbReference>